<keyword evidence="1" id="KW-0732">Signal</keyword>
<name>A0A8J2Z3I3_9GAMM</name>
<dbReference type="Proteomes" id="UP000636949">
    <property type="component" value="Unassembled WGS sequence"/>
</dbReference>
<comment type="caution">
    <text evidence="2">The sequence shown here is derived from an EMBL/GenBank/DDBJ whole genome shotgun (WGS) entry which is preliminary data.</text>
</comment>
<organism evidence="2 3">
    <name type="scientific">Cysteiniphilum litorale</name>
    <dbReference type="NCBI Taxonomy" id="2056700"/>
    <lineage>
        <taxon>Bacteria</taxon>
        <taxon>Pseudomonadati</taxon>
        <taxon>Pseudomonadota</taxon>
        <taxon>Gammaproteobacteria</taxon>
        <taxon>Thiotrichales</taxon>
        <taxon>Fastidiosibacteraceae</taxon>
        <taxon>Cysteiniphilum</taxon>
    </lineage>
</organism>
<keyword evidence="3" id="KW-1185">Reference proteome</keyword>
<feature type="signal peptide" evidence="1">
    <location>
        <begin position="1"/>
        <end position="25"/>
    </location>
</feature>
<accession>A0A8J2Z3I3</accession>
<reference evidence="2" key="1">
    <citation type="journal article" date="2014" name="Int. J. Syst. Evol. Microbiol.">
        <title>Complete genome sequence of Corynebacterium casei LMG S-19264T (=DSM 44701T), isolated from a smear-ripened cheese.</title>
        <authorList>
            <consortium name="US DOE Joint Genome Institute (JGI-PGF)"/>
            <person name="Walter F."/>
            <person name="Albersmeier A."/>
            <person name="Kalinowski J."/>
            <person name="Ruckert C."/>
        </authorList>
    </citation>
    <scope>NUCLEOTIDE SEQUENCE</scope>
    <source>
        <strain evidence="2">CGMCC 1.15758</strain>
    </source>
</reference>
<dbReference type="AlphaFoldDB" id="A0A8J2Z3I3"/>
<gene>
    <name evidence="2" type="ORF">GCM10010995_08750</name>
</gene>
<evidence type="ECO:0000313" key="3">
    <source>
        <dbReference type="Proteomes" id="UP000636949"/>
    </source>
</evidence>
<evidence type="ECO:0000313" key="2">
    <source>
        <dbReference type="EMBL" id="GGF93783.1"/>
    </source>
</evidence>
<evidence type="ECO:0008006" key="4">
    <source>
        <dbReference type="Google" id="ProtNLM"/>
    </source>
</evidence>
<dbReference type="RefSeq" id="WP_117001785.1">
    <property type="nucleotide sequence ID" value="NZ_BMJS01000006.1"/>
</dbReference>
<sequence>MKNTNTKKITLLTTLVASTMLLGCASTNFDEVERGYITSLMGAKLLPTKADKVKLFYKDQPNQTLPCKKYDTIGSVIVNTYDSFIGLDRSEDSIDNYLKEGGASLGADAVINISEVDQQQTGYAIKCK</sequence>
<protein>
    <recommendedName>
        <fullName evidence="4">Lipoprotein</fullName>
    </recommendedName>
</protein>
<proteinExistence type="predicted"/>
<reference evidence="2" key="2">
    <citation type="submission" date="2020-09" db="EMBL/GenBank/DDBJ databases">
        <authorList>
            <person name="Sun Q."/>
            <person name="Zhou Y."/>
        </authorList>
    </citation>
    <scope>NUCLEOTIDE SEQUENCE</scope>
    <source>
        <strain evidence="2">CGMCC 1.15758</strain>
    </source>
</reference>
<evidence type="ECO:0000256" key="1">
    <source>
        <dbReference type="SAM" id="SignalP"/>
    </source>
</evidence>
<dbReference type="EMBL" id="BMJS01000006">
    <property type="protein sequence ID" value="GGF93783.1"/>
    <property type="molecule type" value="Genomic_DNA"/>
</dbReference>
<dbReference type="PROSITE" id="PS51257">
    <property type="entry name" value="PROKAR_LIPOPROTEIN"/>
    <property type="match status" value="1"/>
</dbReference>
<feature type="chain" id="PRO_5035236204" description="Lipoprotein" evidence="1">
    <location>
        <begin position="26"/>
        <end position="128"/>
    </location>
</feature>